<dbReference type="EMBL" id="AP003527">
    <property type="protein sequence ID" value="BAD45274.1"/>
    <property type="molecule type" value="Genomic_DNA"/>
</dbReference>
<name>Q656J3_ORYSJ</name>
<dbReference type="Proteomes" id="UP000000763">
    <property type="component" value="Chromosome 6"/>
</dbReference>
<evidence type="ECO:0000313" key="2">
    <source>
        <dbReference type="Proteomes" id="UP000000763"/>
    </source>
</evidence>
<accession>Q656J3</accession>
<reference evidence="2" key="1">
    <citation type="journal article" date="2005" name="Nature">
        <title>The map-based sequence of the rice genome.</title>
        <authorList>
            <consortium name="International rice genome sequencing project (IRGSP)"/>
            <person name="Matsumoto T."/>
            <person name="Wu J."/>
            <person name="Kanamori H."/>
            <person name="Katayose Y."/>
            <person name="Fujisawa M."/>
            <person name="Namiki N."/>
            <person name="Mizuno H."/>
            <person name="Yamamoto K."/>
            <person name="Antonio B.A."/>
            <person name="Baba T."/>
            <person name="Sakata K."/>
            <person name="Nagamura Y."/>
            <person name="Aoki H."/>
            <person name="Arikawa K."/>
            <person name="Arita K."/>
            <person name="Bito T."/>
            <person name="Chiden Y."/>
            <person name="Fujitsuka N."/>
            <person name="Fukunaka R."/>
            <person name="Hamada M."/>
            <person name="Harada C."/>
            <person name="Hayashi A."/>
            <person name="Hijishita S."/>
            <person name="Honda M."/>
            <person name="Hosokawa S."/>
            <person name="Ichikawa Y."/>
            <person name="Idonuma A."/>
            <person name="Iijima M."/>
            <person name="Ikeda M."/>
            <person name="Ikeno M."/>
            <person name="Ito K."/>
            <person name="Ito S."/>
            <person name="Ito T."/>
            <person name="Ito Y."/>
            <person name="Ito Y."/>
            <person name="Iwabuchi A."/>
            <person name="Kamiya K."/>
            <person name="Karasawa W."/>
            <person name="Kurita K."/>
            <person name="Katagiri S."/>
            <person name="Kikuta A."/>
            <person name="Kobayashi H."/>
            <person name="Kobayashi N."/>
            <person name="Machita K."/>
            <person name="Maehara T."/>
            <person name="Masukawa M."/>
            <person name="Mizubayashi T."/>
            <person name="Mukai Y."/>
            <person name="Nagasaki H."/>
            <person name="Nagata Y."/>
            <person name="Naito S."/>
            <person name="Nakashima M."/>
            <person name="Nakama Y."/>
            <person name="Nakamichi Y."/>
            <person name="Nakamura M."/>
            <person name="Meguro A."/>
            <person name="Negishi M."/>
            <person name="Ohta I."/>
            <person name="Ohta T."/>
            <person name="Okamoto M."/>
            <person name="Ono N."/>
            <person name="Saji S."/>
            <person name="Sakaguchi M."/>
            <person name="Sakai K."/>
            <person name="Shibata M."/>
            <person name="Shimokawa T."/>
            <person name="Song J."/>
            <person name="Takazaki Y."/>
            <person name="Terasawa K."/>
            <person name="Tsugane M."/>
            <person name="Tsuji K."/>
            <person name="Ueda S."/>
            <person name="Waki K."/>
            <person name="Yamagata H."/>
            <person name="Yamamoto M."/>
            <person name="Yamamoto S."/>
            <person name="Yamane H."/>
            <person name="Yoshiki S."/>
            <person name="Yoshihara R."/>
            <person name="Yukawa K."/>
            <person name="Zhong H."/>
            <person name="Yano M."/>
            <person name="Yuan Q."/>
            <person name="Ouyang S."/>
            <person name="Liu J."/>
            <person name="Jones K.M."/>
            <person name="Gansberger K."/>
            <person name="Moffat K."/>
            <person name="Hill J."/>
            <person name="Bera J."/>
            <person name="Fadrosh D."/>
            <person name="Jin S."/>
            <person name="Johri S."/>
            <person name="Kim M."/>
            <person name="Overton L."/>
            <person name="Reardon M."/>
            <person name="Tsitrin T."/>
            <person name="Vuong H."/>
            <person name="Weaver B."/>
            <person name="Ciecko A."/>
            <person name="Tallon L."/>
            <person name="Jackson J."/>
            <person name="Pai G."/>
            <person name="Aken S.V."/>
            <person name="Utterback T."/>
            <person name="Reidmuller S."/>
            <person name="Feldblyum T."/>
            <person name="Hsiao J."/>
            <person name="Zismann V."/>
            <person name="Iobst S."/>
            <person name="de Vazeille A.R."/>
            <person name="Buell C.R."/>
            <person name="Ying K."/>
            <person name="Li Y."/>
            <person name="Lu T."/>
            <person name="Huang Y."/>
            <person name="Zhao Q."/>
            <person name="Feng Q."/>
            <person name="Zhang L."/>
            <person name="Zhu J."/>
            <person name="Weng Q."/>
            <person name="Mu J."/>
            <person name="Lu Y."/>
            <person name="Fan D."/>
            <person name="Liu Y."/>
            <person name="Guan J."/>
            <person name="Zhang Y."/>
            <person name="Yu S."/>
            <person name="Liu X."/>
            <person name="Zhang Y."/>
            <person name="Hong G."/>
            <person name="Han B."/>
            <person name="Choisne N."/>
            <person name="Demange N."/>
            <person name="Orjeda G."/>
            <person name="Samain S."/>
            <person name="Cattolico L."/>
            <person name="Pelletier E."/>
            <person name="Couloux A."/>
            <person name="Segurens B."/>
            <person name="Wincker P."/>
            <person name="D'Hont A."/>
            <person name="Scarpelli C."/>
            <person name="Weissenbach J."/>
            <person name="Salanoubat M."/>
            <person name="Quetier F."/>
            <person name="Yu Y."/>
            <person name="Kim H.R."/>
            <person name="Rambo T."/>
            <person name="Currie J."/>
            <person name="Collura K."/>
            <person name="Luo M."/>
            <person name="Yang T."/>
            <person name="Ammiraju J.S.S."/>
            <person name="Engler F."/>
            <person name="Soderlund C."/>
            <person name="Wing R.A."/>
            <person name="Palmer L.E."/>
            <person name="de la Bastide M."/>
            <person name="Spiegel L."/>
            <person name="Nascimento L."/>
            <person name="Zutavern T."/>
            <person name="O'Shaughnessy A."/>
            <person name="Dike S."/>
            <person name="Dedhia N."/>
            <person name="Preston R."/>
            <person name="Balija V."/>
            <person name="McCombie W.R."/>
            <person name="Chow T."/>
            <person name="Chen H."/>
            <person name="Chung M."/>
            <person name="Chen C."/>
            <person name="Shaw J."/>
            <person name="Wu H."/>
            <person name="Hsiao K."/>
            <person name="Chao Y."/>
            <person name="Chu M."/>
            <person name="Cheng C."/>
            <person name="Hour A."/>
            <person name="Lee P."/>
            <person name="Lin S."/>
            <person name="Lin Y."/>
            <person name="Liou J."/>
            <person name="Liu S."/>
            <person name="Hsing Y."/>
            <person name="Raghuvanshi S."/>
            <person name="Mohanty A."/>
            <person name="Bharti A.K."/>
            <person name="Gaur A."/>
            <person name="Gupta V."/>
            <person name="Kumar D."/>
            <person name="Ravi V."/>
            <person name="Vij S."/>
            <person name="Kapur A."/>
            <person name="Khurana P."/>
            <person name="Khurana P."/>
            <person name="Khurana J.P."/>
            <person name="Tyagi A.K."/>
            <person name="Gaikwad K."/>
            <person name="Singh A."/>
            <person name="Dalal V."/>
            <person name="Srivastava S."/>
            <person name="Dixit A."/>
            <person name="Pal A.K."/>
            <person name="Ghazi I.A."/>
            <person name="Yadav M."/>
            <person name="Pandit A."/>
            <person name="Bhargava A."/>
            <person name="Sureshbabu K."/>
            <person name="Batra K."/>
            <person name="Sharma T.R."/>
            <person name="Mohapatra T."/>
            <person name="Singh N.K."/>
            <person name="Messing J."/>
            <person name="Nelson A.B."/>
            <person name="Fuks G."/>
            <person name="Kavchok S."/>
            <person name="Keizer G."/>
            <person name="Linton E."/>
            <person name="Llaca V."/>
            <person name="Song R."/>
            <person name="Tanyolac B."/>
            <person name="Young S."/>
            <person name="Ho-Il K."/>
            <person name="Hahn J.H."/>
            <person name="Sangsakoo G."/>
            <person name="Vanavichit A."/>
            <person name="de Mattos Luiz.A.T."/>
            <person name="Zimmer P.D."/>
            <person name="Malone G."/>
            <person name="Dellagostin O."/>
            <person name="de Oliveira A.C."/>
            <person name="Bevan M."/>
            <person name="Bancroft I."/>
            <person name="Minx P."/>
            <person name="Cordum H."/>
            <person name="Wilson R."/>
            <person name="Cheng Z."/>
            <person name="Jin W."/>
            <person name="Jiang J."/>
            <person name="Leong S.A."/>
            <person name="Iwama H."/>
            <person name="Gojobori T."/>
            <person name="Itoh T."/>
            <person name="Niimura Y."/>
            <person name="Fujii Y."/>
            <person name="Habara T."/>
            <person name="Sakai H."/>
            <person name="Sato Y."/>
            <person name="Wilson G."/>
            <person name="Kumar K."/>
            <person name="McCouch S."/>
            <person name="Juretic N."/>
            <person name="Hoen D."/>
            <person name="Wright S."/>
            <person name="Bruskiewich R."/>
            <person name="Bureau T."/>
            <person name="Miyao A."/>
            <person name="Hirochika H."/>
            <person name="Nishikawa T."/>
            <person name="Kadowaki K."/>
            <person name="Sugiura M."/>
            <person name="Burr B."/>
            <person name="Sasaki T."/>
        </authorList>
    </citation>
    <scope>NUCLEOTIDE SEQUENCE [LARGE SCALE GENOMIC DNA]</scope>
    <source>
        <strain evidence="2">cv. Nipponbare</strain>
    </source>
</reference>
<proteinExistence type="predicted"/>
<protein>
    <submittedName>
        <fullName evidence="1">Uncharacterized protein</fullName>
    </submittedName>
</protein>
<reference evidence="2" key="2">
    <citation type="journal article" date="2008" name="Nucleic Acids Res.">
        <title>The rice annotation project database (RAP-DB): 2008 update.</title>
        <authorList>
            <consortium name="The rice annotation project (RAP)"/>
        </authorList>
    </citation>
    <scope>GENOME REANNOTATION</scope>
    <source>
        <strain evidence="2">cv. Nipponbare</strain>
    </source>
</reference>
<gene>
    <name evidence="1" type="primary">P0564B04.16</name>
</gene>
<evidence type="ECO:0000313" key="1">
    <source>
        <dbReference type="EMBL" id="BAD45274.1"/>
    </source>
</evidence>
<sequence>MNLLVPHRSGGGGELFGSKLELSWGYVGPALQWHVSPWSFPASHGVRVSGLAGRHVGSVWGPVITKGPGPQH</sequence>
<dbReference type="AlphaFoldDB" id="Q656J3"/>
<organism evidence="1 2">
    <name type="scientific">Oryza sativa subsp. japonica</name>
    <name type="common">Rice</name>
    <dbReference type="NCBI Taxonomy" id="39947"/>
    <lineage>
        <taxon>Eukaryota</taxon>
        <taxon>Viridiplantae</taxon>
        <taxon>Streptophyta</taxon>
        <taxon>Embryophyta</taxon>
        <taxon>Tracheophyta</taxon>
        <taxon>Spermatophyta</taxon>
        <taxon>Magnoliopsida</taxon>
        <taxon>Liliopsida</taxon>
        <taxon>Poales</taxon>
        <taxon>Poaceae</taxon>
        <taxon>BOP clade</taxon>
        <taxon>Oryzoideae</taxon>
        <taxon>Oryzeae</taxon>
        <taxon>Oryzinae</taxon>
        <taxon>Oryza</taxon>
        <taxon>Oryza sativa</taxon>
    </lineage>
</organism>